<dbReference type="PANTHER" id="PTHR13720">
    <property type="entry name" value="WD-40 REPEAT PROTEIN"/>
    <property type="match status" value="1"/>
</dbReference>
<comment type="similarity">
    <text evidence="2">Belongs to the WD repeat EMAP family.</text>
</comment>
<keyword evidence="6" id="KW-0677">Repeat</keyword>
<dbReference type="InterPro" id="IPR050630">
    <property type="entry name" value="WD_repeat_EMAP"/>
</dbReference>
<gene>
    <name evidence="11" type="ORF">MNOR_LOCUS8908</name>
</gene>
<evidence type="ECO:0000259" key="9">
    <source>
        <dbReference type="Pfam" id="PF23409"/>
    </source>
</evidence>
<sequence>MPNVAKNGFPDVQYDPDKGTVKQFLRGRPLVYFVPEELKDKKYNPKGKSRMPKAWLTPEWVYGYRGKDCRNNMIYLEPSGELAYFVAAVVVLYHVEENTQRCYMEHTDGVKSLAVHPDNITIATGQSVGTNDDAKAHIRIWNSQTLETLRIIGYGEFQRQISCLAFSQIDDGQFLAVIENSDPHRTLSLWNWNTQSEQQTKIATTRCPEEVLNVSFSKKDSNIFITTGKQHINFFTLQDGVIKKRMGIFGNRGRPKYVYCCACFDNGQFITGDYYGNLILWKQGGNTVERQFQDAHKGPIFTMFVKEDIVLTGGKDGIIKRWNNRLELIHEVKIPSEYGKPRSIAWNGSQIFIGTNQNNIYRSGINETWAEVTQGQTEELWTLASHPIAPVFLAGDKTTYLIDAKAHSTKWKMNLEEKVQSATFSPTGELIVIGTESGKWKSIQTDTKEIIADDKSGDKPLQVVRFSPCGNYLAIGSKDNLIYIYEVSKSNKFTKMGKCEGHSSSINHLDWSADSQYIQSNSGDYELLFWQAQQCKQILTPSEVSEVKWSTHTCVLSLYTLGIWPRGVDGTDINSCARSGNHNYIATGDDFGKVKLFKYPAHIQIAEHKVYGGHCSHVTNVTFLHNDTHLISTGGKDTAVIQWAVESSSSTTTHN</sequence>
<evidence type="ECO:0000256" key="3">
    <source>
        <dbReference type="ARBA" id="ARBA00022490"/>
    </source>
</evidence>
<evidence type="ECO:0000313" key="12">
    <source>
        <dbReference type="Proteomes" id="UP001497623"/>
    </source>
</evidence>
<evidence type="ECO:0000256" key="7">
    <source>
        <dbReference type="ARBA" id="ARBA00023212"/>
    </source>
</evidence>
<proteinExistence type="inferred from homology"/>
<comment type="caution">
    <text evidence="11">The sequence shown here is derived from an EMBL/GenBank/DDBJ whole genome shotgun (WGS) entry which is preliminary data.</text>
</comment>
<dbReference type="GO" id="GO:0072686">
    <property type="term" value="C:mitotic spindle"/>
    <property type="evidence" value="ECO:0007669"/>
    <property type="project" value="TreeGrafter"/>
</dbReference>
<protein>
    <recommendedName>
        <fullName evidence="13">Echinoderm microtubule-associated protein-like 1</fullName>
    </recommendedName>
</protein>
<dbReference type="PANTHER" id="PTHR13720:SF50">
    <property type="entry name" value="ECHINODERM MICROTUBULE-ASSOCIATED PROTEIN-LIKE 2"/>
    <property type="match status" value="1"/>
</dbReference>
<evidence type="ECO:0000259" key="10">
    <source>
        <dbReference type="Pfam" id="PF23414"/>
    </source>
</evidence>
<keyword evidence="3" id="KW-0963">Cytoplasm</keyword>
<dbReference type="Pfam" id="PF23409">
    <property type="entry name" value="Beta-prop_EML"/>
    <property type="match status" value="1"/>
</dbReference>
<keyword evidence="4 8" id="KW-0853">WD repeat</keyword>
<dbReference type="Gene3D" id="2.130.10.10">
    <property type="entry name" value="YVTN repeat-like/Quinoprotein amine dehydrogenase"/>
    <property type="match status" value="2"/>
</dbReference>
<dbReference type="Pfam" id="PF03451">
    <property type="entry name" value="HELP"/>
    <property type="match status" value="1"/>
</dbReference>
<evidence type="ECO:0000256" key="2">
    <source>
        <dbReference type="ARBA" id="ARBA00006489"/>
    </source>
</evidence>
<dbReference type="GO" id="GO:0000226">
    <property type="term" value="P:microtubule cytoskeleton organization"/>
    <property type="evidence" value="ECO:0007669"/>
    <property type="project" value="TreeGrafter"/>
</dbReference>
<feature type="repeat" description="WD" evidence="8">
    <location>
        <begin position="611"/>
        <end position="653"/>
    </location>
</feature>
<dbReference type="AlphaFoldDB" id="A0AAV2QAD6"/>
<feature type="domain" description="EML-like first beta-propeller" evidence="9">
    <location>
        <begin position="99"/>
        <end position="361"/>
    </location>
</feature>
<keyword evidence="12" id="KW-1185">Reference proteome</keyword>
<feature type="domain" description="EML-like second beta-propeller" evidence="10">
    <location>
        <begin position="380"/>
        <end position="645"/>
    </location>
</feature>
<evidence type="ECO:0008006" key="13">
    <source>
        <dbReference type="Google" id="ProtNLM"/>
    </source>
</evidence>
<comment type="subcellular location">
    <subcellularLocation>
        <location evidence="1">Cytoplasm</location>
        <location evidence="1">Cytoskeleton</location>
    </subcellularLocation>
</comment>
<feature type="repeat" description="WD" evidence="8">
    <location>
        <begin position="499"/>
        <end position="540"/>
    </location>
</feature>
<dbReference type="InterPro" id="IPR011047">
    <property type="entry name" value="Quinoprotein_ADH-like_sf"/>
</dbReference>
<keyword evidence="7" id="KW-0206">Cytoskeleton</keyword>
<dbReference type="SUPFAM" id="SSF50978">
    <property type="entry name" value="WD40 repeat-like"/>
    <property type="match status" value="1"/>
</dbReference>
<dbReference type="Pfam" id="PF23414">
    <property type="entry name" value="Beta-prop_EML_2"/>
    <property type="match status" value="1"/>
</dbReference>
<accession>A0AAV2QAD6</accession>
<dbReference type="InterPro" id="IPR055439">
    <property type="entry name" value="Beta-prop_EML_1st"/>
</dbReference>
<dbReference type="InterPro" id="IPR001680">
    <property type="entry name" value="WD40_rpt"/>
</dbReference>
<dbReference type="InterPro" id="IPR005108">
    <property type="entry name" value="HELP"/>
</dbReference>
<dbReference type="Proteomes" id="UP001497623">
    <property type="component" value="Unassembled WGS sequence"/>
</dbReference>
<name>A0AAV2QAD6_MEGNR</name>
<keyword evidence="5" id="KW-0493">Microtubule</keyword>
<organism evidence="11 12">
    <name type="scientific">Meganyctiphanes norvegica</name>
    <name type="common">Northern krill</name>
    <name type="synonym">Thysanopoda norvegica</name>
    <dbReference type="NCBI Taxonomy" id="48144"/>
    <lineage>
        <taxon>Eukaryota</taxon>
        <taxon>Metazoa</taxon>
        <taxon>Ecdysozoa</taxon>
        <taxon>Arthropoda</taxon>
        <taxon>Crustacea</taxon>
        <taxon>Multicrustacea</taxon>
        <taxon>Malacostraca</taxon>
        <taxon>Eumalacostraca</taxon>
        <taxon>Eucarida</taxon>
        <taxon>Euphausiacea</taxon>
        <taxon>Euphausiidae</taxon>
        <taxon>Meganyctiphanes</taxon>
    </lineage>
</organism>
<evidence type="ECO:0000256" key="6">
    <source>
        <dbReference type="ARBA" id="ARBA00022737"/>
    </source>
</evidence>
<dbReference type="SMART" id="SM00320">
    <property type="entry name" value="WD40"/>
    <property type="match status" value="9"/>
</dbReference>
<dbReference type="PROSITE" id="PS50082">
    <property type="entry name" value="WD_REPEATS_2"/>
    <property type="match status" value="2"/>
</dbReference>
<evidence type="ECO:0000313" key="11">
    <source>
        <dbReference type="EMBL" id="CAL4072749.1"/>
    </source>
</evidence>
<reference evidence="11 12" key="1">
    <citation type="submission" date="2024-05" db="EMBL/GenBank/DDBJ databases">
        <authorList>
            <person name="Wallberg A."/>
        </authorList>
    </citation>
    <scope>NUCLEOTIDE SEQUENCE [LARGE SCALE GENOMIC DNA]</scope>
</reference>
<evidence type="ECO:0000256" key="4">
    <source>
        <dbReference type="ARBA" id="ARBA00022574"/>
    </source>
</evidence>
<evidence type="ECO:0000256" key="5">
    <source>
        <dbReference type="ARBA" id="ARBA00022701"/>
    </source>
</evidence>
<dbReference type="InterPro" id="IPR015943">
    <property type="entry name" value="WD40/YVTN_repeat-like_dom_sf"/>
</dbReference>
<dbReference type="SUPFAM" id="SSF50998">
    <property type="entry name" value="Quinoprotein alcohol dehydrogenase-like"/>
    <property type="match status" value="1"/>
</dbReference>
<dbReference type="FunFam" id="2.130.10.10:FF:000320">
    <property type="entry name" value="echinoderm microtubule-associated protein-like 6"/>
    <property type="match status" value="1"/>
</dbReference>
<dbReference type="InterPro" id="IPR036322">
    <property type="entry name" value="WD40_repeat_dom_sf"/>
</dbReference>
<dbReference type="GO" id="GO:0005874">
    <property type="term" value="C:microtubule"/>
    <property type="evidence" value="ECO:0007669"/>
    <property type="project" value="UniProtKB-KW"/>
</dbReference>
<dbReference type="EMBL" id="CAXKWB010004212">
    <property type="protein sequence ID" value="CAL4072749.1"/>
    <property type="molecule type" value="Genomic_DNA"/>
</dbReference>
<dbReference type="GO" id="GO:0008017">
    <property type="term" value="F:microtubule binding"/>
    <property type="evidence" value="ECO:0007669"/>
    <property type="project" value="TreeGrafter"/>
</dbReference>
<evidence type="ECO:0000256" key="8">
    <source>
        <dbReference type="PROSITE-ProRule" id="PRU00221"/>
    </source>
</evidence>
<dbReference type="InterPro" id="IPR055442">
    <property type="entry name" value="Beta-prop_EML-like_2nd"/>
</dbReference>
<evidence type="ECO:0000256" key="1">
    <source>
        <dbReference type="ARBA" id="ARBA00004245"/>
    </source>
</evidence>